<evidence type="ECO:0000313" key="10">
    <source>
        <dbReference type="Proteomes" id="UP001140513"/>
    </source>
</evidence>
<proteinExistence type="inferred from homology"/>
<dbReference type="GO" id="GO:0020037">
    <property type="term" value="F:heme binding"/>
    <property type="evidence" value="ECO:0007669"/>
    <property type="project" value="InterPro"/>
</dbReference>
<evidence type="ECO:0008006" key="11">
    <source>
        <dbReference type="Google" id="ProtNLM"/>
    </source>
</evidence>
<keyword evidence="10" id="KW-1185">Reference proteome</keyword>
<organism evidence="9 10">
    <name type="scientific">Didymosphaeria variabile</name>
    <dbReference type="NCBI Taxonomy" id="1932322"/>
    <lineage>
        <taxon>Eukaryota</taxon>
        <taxon>Fungi</taxon>
        <taxon>Dikarya</taxon>
        <taxon>Ascomycota</taxon>
        <taxon>Pezizomycotina</taxon>
        <taxon>Dothideomycetes</taxon>
        <taxon>Pleosporomycetidae</taxon>
        <taxon>Pleosporales</taxon>
        <taxon>Massarineae</taxon>
        <taxon>Didymosphaeriaceae</taxon>
        <taxon>Didymosphaeria</taxon>
    </lineage>
</organism>
<keyword evidence="4 7" id="KW-0479">Metal-binding</keyword>
<feature type="binding site" description="axial binding residue" evidence="7">
    <location>
        <position position="288"/>
    </location>
    <ligand>
        <name>heme</name>
        <dbReference type="ChEBI" id="CHEBI:30413"/>
    </ligand>
    <ligandPart>
        <name>Fe</name>
        <dbReference type="ChEBI" id="CHEBI:18248"/>
    </ligandPart>
</feature>
<evidence type="ECO:0000256" key="7">
    <source>
        <dbReference type="PIRSR" id="PIRSR602403-1"/>
    </source>
</evidence>
<comment type="similarity">
    <text evidence="3 8">Belongs to the cytochrome P450 family.</text>
</comment>
<evidence type="ECO:0000256" key="8">
    <source>
        <dbReference type="RuleBase" id="RU000461"/>
    </source>
</evidence>
<evidence type="ECO:0000256" key="3">
    <source>
        <dbReference type="ARBA" id="ARBA00010617"/>
    </source>
</evidence>
<dbReference type="GO" id="GO:0005506">
    <property type="term" value="F:iron ion binding"/>
    <property type="evidence" value="ECO:0007669"/>
    <property type="project" value="InterPro"/>
</dbReference>
<evidence type="ECO:0000256" key="4">
    <source>
        <dbReference type="ARBA" id="ARBA00022723"/>
    </source>
</evidence>
<comment type="caution">
    <text evidence="9">The sequence shown here is derived from an EMBL/GenBank/DDBJ whole genome shotgun (WGS) entry which is preliminary data.</text>
</comment>
<dbReference type="InterPro" id="IPR002403">
    <property type="entry name" value="Cyt_P450_E_grp-IV"/>
</dbReference>
<dbReference type="InterPro" id="IPR036396">
    <property type="entry name" value="Cyt_P450_sf"/>
</dbReference>
<reference evidence="9" key="1">
    <citation type="submission" date="2022-10" db="EMBL/GenBank/DDBJ databases">
        <title>Tapping the CABI collections for fungal endophytes: first genome assemblies for Collariella, Neodidymelliopsis, Ascochyta clinopodiicola, Didymella pomorum, Didymosphaeria variabile, Neocosmospora piperis and Neocucurbitaria cava.</title>
        <authorList>
            <person name="Hill R."/>
        </authorList>
    </citation>
    <scope>NUCLEOTIDE SEQUENCE</scope>
    <source>
        <strain evidence="9">IMI 356815</strain>
    </source>
</reference>
<keyword evidence="7 8" id="KW-0349">Heme</keyword>
<protein>
    <recommendedName>
        <fullName evidence="11">Cytochrome P450</fullName>
    </recommendedName>
</protein>
<keyword evidence="5 8" id="KW-0560">Oxidoreductase</keyword>
<evidence type="ECO:0000256" key="2">
    <source>
        <dbReference type="ARBA" id="ARBA00004685"/>
    </source>
</evidence>
<dbReference type="PRINTS" id="PR00465">
    <property type="entry name" value="EP450IV"/>
</dbReference>
<dbReference type="Pfam" id="PF00067">
    <property type="entry name" value="p450"/>
    <property type="match status" value="1"/>
</dbReference>
<gene>
    <name evidence="9" type="ORF">N0V89_004974</name>
</gene>
<accession>A0A9W8XJY3</accession>
<dbReference type="InterPro" id="IPR017972">
    <property type="entry name" value="Cyt_P450_CS"/>
</dbReference>
<dbReference type="SUPFAM" id="SSF48264">
    <property type="entry name" value="Cytochrome P450"/>
    <property type="match status" value="1"/>
</dbReference>
<comment type="pathway">
    <text evidence="2">Mycotoxin biosynthesis.</text>
</comment>
<evidence type="ECO:0000313" key="9">
    <source>
        <dbReference type="EMBL" id="KAJ4353247.1"/>
    </source>
</evidence>
<dbReference type="GO" id="GO:0016705">
    <property type="term" value="F:oxidoreductase activity, acting on paired donors, with incorporation or reduction of molecular oxygen"/>
    <property type="evidence" value="ECO:0007669"/>
    <property type="project" value="InterPro"/>
</dbReference>
<dbReference type="RefSeq" id="XP_056071021.1">
    <property type="nucleotide sequence ID" value="XM_056213754.1"/>
</dbReference>
<name>A0A9W8XJY3_9PLEO</name>
<dbReference type="PROSITE" id="PS00086">
    <property type="entry name" value="CYTOCHROME_P450"/>
    <property type="match status" value="1"/>
</dbReference>
<dbReference type="CDD" id="cd11041">
    <property type="entry name" value="CYP503A1-like"/>
    <property type="match status" value="1"/>
</dbReference>
<evidence type="ECO:0000256" key="1">
    <source>
        <dbReference type="ARBA" id="ARBA00001971"/>
    </source>
</evidence>
<sequence length="333" mass="38308">MHSLITGTDWVPIKVHPKLFRLTCKLSAVILLSSDAARDDRWLEFEDEYINNALSYITALKSWPKFLRPLVYRHVKGYDILQQQWATGQNIIKKFLDQKKAQGWEPLQKPPSFFDYVSSQNKNLPVDDHVSMQITMFIAGVHTSAATATNALYDAAVDWDQMREIQKEVRETYRSCSGNFTRQGLNQMVKLDSFLKEVSRFSSPDLTTFARKSSSSITLSNGFRVPNGAKLEVATGAIYRDEQLYKDPLSFKALRFYEMRQGENAQTKHQWTSVSRRDLDWGYGRHACPGRYMADITVKLIMIELFLHYEFKSLPGQGRHPNIEFDGQVCSDP</sequence>
<dbReference type="EMBL" id="JAPEUX010000004">
    <property type="protein sequence ID" value="KAJ4353247.1"/>
    <property type="molecule type" value="Genomic_DNA"/>
</dbReference>
<dbReference type="AlphaFoldDB" id="A0A9W8XJY3"/>
<dbReference type="GO" id="GO:0004497">
    <property type="term" value="F:monooxygenase activity"/>
    <property type="evidence" value="ECO:0007669"/>
    <property type="project" value="UniProtKB-KW"/>
</dbReference>
<evidence type="ECO:0000256" key="5">
    <source>
        <dbReference type="ARBA" id="ARBA00023002"/>
    </source>
</evidence>
<evidence type="ECO:0000256" key="6">
    <source>
        <dbReference type="ARBA" id="ARBA00023004"/>
    </source>
</evidence>
<keyword evidence="6 7" id="KW-0408">Iron</keyword>
<dbReference type="Gene3D" id="1.10.630.10">
    <property type="entry name" value="Cytochrome P450"/>
    <property type="match status" value="1"/>
</dbReference>
<dbReference type="OrthoDB" id="1844152at2759"/>
<dbReference type="PANTHER" id="PTHR46206">
    <property type="entry name" value="CYTOCHROME P450"/>
    <property type="match status" value="1"/>
</dbReference>
<keyword evidence="8" id="KW-0503">Monooxygenase</keyword>
<dbReference type="InterPro" id="IPR001128">
    <property type="entry name" value="Cyt_P450"/>
</dbReference>
<dbReference type="Proteomes" id="UP001140513">
    <property type="component" value="Unassembled WGS sequence"/>
</dbReference>
<comment type="cofactor">
    <cofactor evidence="1 7">
        <name>heme</name>
        <dbReference type="ChEBI" id="CHEBI:30413"/>
    </cofactor>
</comment>
<dbReference type="GeneID" id="80908504"/>